<dbReference type="InterPro" id="IPR011856">
    <property type="entry name" value="tRNA_endonuc-like_dom_sf"/>
</dbReference>
<organism evidence="2 3">
    <name type="scientific">Paraflavisolibacter caeni</name>
    <dbReference type="NCBI Taxonomy" id="2982496"/>
    <lineage>
        <taxon>Bacteria</taxon>
        <taxon>Pseudomonadati</taxon>
        <taxon>Bacteroidota</taxon>
        <taxon>Chitinophagia</taxon>
        <taxon>Chitinophagales</taxon>
        <taxon>Chitinophagaceae</taxon>
        <taxon>Paraflavisolibacter</taxon>
    </lineage>
</organism>
<dbReference type="GO" id="GO:0016787">
    <property type="term" value="F:hydrolase activity"/>
    <property type="evidence" value="ECO:0007669"/>
    <property type="project" value="UniProtKB-KW"/>
</dbReference>
<dbReference type="InterPro" id="IPR011335">
    <property type="entry name" value="Restrct_endonuc-II-like"/>
</dbReference>
<dbReference type="EC" id="3.1.21.-" evidence="2"/>
<feature type="domain" description="Restriction endonuclease type IV Mrr" evidence="1">
    <location>
        <begin position="42"/>
        <end position="100"/>
    </location>
</feature>
<dbReference type="InterPro" id="IPR007560">
    <property type="entry name" value="Restrct_endonuc_IV_Mrr"/>
</dbReference>
<dbReference type="AlphaFoldDB" id="A0A9X3BIT7"/>
<sequence>MGIVKYLKLGRINLNPIVRQVEIAGSQFVLPYDQISDSEWGYVYEKYVGQILEDEGYEVRYNGFNGFFDNGIDLIAIKDGNINFIQCKFRNSVISKSAVEWILYKASNKLYEQYKLHHRKLFFTLIVNKKSVNFSKRKPKGFQLNFSDILKVEYPILQYYLDHNHIQNKITLQFREIEMVK</sequence>
<reference evidence="2" key="2">
    <citation type="submission" date="2023-04" db="EMBL/GenBank/DDBJ databases">
        <title>Paracnuella aquatica gen. nov., sp. nov., a member of the family Chitinophagaceae isolated from a hot spring.</title>
        <authorList>
            <person name="Wang C."/>
        </authorList>
    </citation>
    <scope>NUCLEOTIDE SEQUENCE</scope>
    <source>
        <strain evidence="2">LB-8</strain>
    </source>
</reference>
<dbReference type="GO" id="GO:0009307">
    <property type="term" value="P:DNA restriction-modification system"/>
    <property type="evidence" value="ECO:0007669"/>
    <property type="project" value="InterPro"/>
</dbReference>
<gene>
    <name evidence="2" type="ORF">OCK74_14955</name>
</gene>
<keyword evidence="2" id="KW-0378">Hydrolase</keyword>
<keyword evidence="2" id="KW-0540">Nuclease</keyword>
<dbReference type="SUPFAM" id="SSF52980">
    <property type="entry name" value="Restriction endonuclease-like"/>
    <property type="match status" value="1"/>
</dbReference>
<dbReference type="GO" id="GO:0003677">
    <property type="term" value="F:DNA binding"/>
    <property type="evidence" value="ECO:0007669"/>
    <property type="project" value="InterPro"/>
</dbReference>
<evidence type="ECO:0000313" key="2">
    <source>
        <dbReference type="EMBL" id="MCU7550418.1"/>
    </source>
</evidence>
<dbReference type="EMBL" id="JAOTIF010000012">
    <property type="protein sequence ID" value="MCU7550418.1"/>
    <property type="molecule type" value="Genomic_DNA"/>
</dbReference>
<evidence type="ECO:0000259" key="1">
    <source>
        <dbReference type="Pfam" id="PF04471"/>
    </source>
</evidence>
<dbReference type="RefSeq" id="WP_279297858.1">
    <property type="nucleotide sequence ID" value="NZ_JAOTIF010000012.1"/>
</dbReference>
<dbReference type="GO" id="GO:0004519">
    <property type="term" value="F:endonuclease activity"/>
    <property type="evidence" value="ECO:0007669"/>
    <property type="project" value="UniProtKB-KW"/>
</dbReference>
<keyword evidence="3" id="KW-1185">Reference proteome</keyword>
<evidence type="ECO:0000313" key="3">
    <source>
        <dbReference type="Proteomes" id="UP001155483"/>
    </source>
</evidence>
<comment type="caution">
    <text evidence="2">The sequence shown here is derived from an EMBL/GenBank/DDBJ whole genome shotgun (WGS) entry which is preliminary data.</text>
</comment>
<keyword evidence="2" id="KW-0255">Endonuclease</keyword>
<name>A0A9X3BIT7_9BACT</name>
<dbReference type="Pfam" id="PF04471">
    <property type="entry name" value="Mrr_cat"/>
    <property type="match status" value="1"/>
</dbReference>
<proteinExistence type="predicted"/>
<dbReference type="Gene3D" id="3.40.1350.10">
    <property type="match status" value="1"/>
</dbReference>
<dbReference type="Proteomes" id="UP001155483">
    <property type="component" value="Unassembled WGS sequence"/>
</dbReference>
<accession>A0A9X3BIT7</accession>
<protein>
    <submittedName>
        <fullName evidence="2">Restriction endonuclease</fullName>
        <ecNumber evidence="2">3.1.21.-</ecNumber>
    </submittedName>
</protein>
<reference evidence="2" key="1">
    <citation type="submission" date="2022-09" db="EMBL/GenBank/DDBJ databases">
        <authorList>
            <person name="Yuan C."/>
            <person name="Ke Z."/>
        </authorList>
    </citation>
    <scope>NUCLEOTIDE SEQUENCE</scope>
    <source>
        <strain evidence="2">LB-8</strain>
    </source>
</reference>